<dbReference type="PANTHER" id="PTHR43758">
    <property type="entry name" value="7,8-DIHYDRO-8-OXOGUANINE TRIPHOSPHATASE"/>
    <property type="match status" value="1"/>
</dbReference>
<dbReference type="OrthoDB" id="9800186at2"/>
<keyword evidence="5" id="KW-0460">Magnesium</keyword>
<accession>A0A264W3Y8</accession>
<comment type="caution">
    <text evidence="7">The sequence shown here is derived from an EMBL/GenBank/DDBJ whole genome shotgun (WGS) entry which is preliminary data.</text>
</comment>
<dbReference type="InterPro" id="IPR015797">
    <property type="entry name" value="NUDIX_hydrolase-like_dom_sf"/>
</dbReference>
<organism evidence="7 8">
    <name type="scientific">Tetzosporium hominis</name>
    <dbReference type="NCBI Taxonomy" id="2020506"/>
    <lineage>
        <taxon>Bacteria</taxon>
        <taxon>Bacillati</taxon>
        <taxon>Bacillota</taxon>
        <taxon>Bacilli</taxon>
        <taxon>Bacillales</taxon>
        <taxon>Caryophanaceae</taxon>
        <taxon>Tetzosporium</taxon>
    </lineage>
</organism>
<evidence type="ECO:0000313" key="8">
    <source>
        <dbReference type="Proteomes" id="UP000217065"/>
    </source>
</evidence>
<dbReference type="GO" id="GO:0016818">
    <property type="term" value="F:hydrolase activity, acting on acid anhydrides, in phosphorus-containing anhydrides"/>
    <property type="evidence" value="ECO:0007669"/>
    <property type="project" value="TreeGrafter"/>
</dbReference>
<gene>
    <name evidence="7" type="ORF">CF394_05820</name>
</gene>
<dbReference type="Gene3D" id="3.90.79.10">
    <property type="entry name" value="Nucleoside Triphosphate Pyrophosphohydrolase"/>
    <property type="match status" value="1"/>
</dbReference>
<dbReference type="RefSeq" id="WP_094942295.1">
    <property type="nucleotide sequence ID" value="NZ_NOKQ01000196.1"/>
</dbReference>
<keyword evidence="3" id="KW-0479">Metal-binding</keyword>
<dbReference type="Proteomes" id="UP000217065">
    <property type="component" value="Unassembled WGS sequence"/>
</dbReference>
<dbReference type="EMBL" id="NOKQ01000196">
    <property type="protein sequence ID" value="OZS78275.1"/>
    <property type="molecule type" value="Genomic_DNA"/>
</dbReference>
<dbReference type="PANTHER" id="PTHR43758:SF2">
    <property type="entry name" value="OXIDIZED PURINE NUCLEOSIDE TRIPHOSPHATE HYDROLASE"/>
    <property type="match status" value="1"/>
</dbReference>
<comment type="cofactor">
    <cofactor evidence="1">
        <name>Mg(2+)</name>
        <dbReference type="ChEBI" id="CHEBI:18420"/>
    </cofactor>
</comment>
<dbReference type="AlphaFoldDB" id="A0A264W3Y8"/>
<dbReference type="Pfam" id="PF00293">
    <property type="entry name" value="NUDIX"/>
    <property type="match status" value="1"/>
</dbReference>
<dbReference type="InterPro" id="IPR000086">
    <property type="entry name" value="NUDIX_hydrolase_dom"/>
</dbReference>
<evidence type="ECO:0000256" key="5">
    <source>
        <dbReference type="ARBA" id="ARBA00022842"/>
    </source>
</evidence>
<dbReference type="GO" id="GO:0005737">
    <property type="term" value="C:cytoplasm"/>
    <property type="evidence" value="ECO:0007669"/>
    <property type="project" value="TreeGrafter"/>
</dbReference>
<keyword evidence="4 7" id="KW-0378">Hydrolase</keyword>
<protein>
    <submittedName>
        <fullName evidence="7">NUDIX hydrolase</fullName>
    </submittedName>
</protein>
<evidence type="ECO:0000256" key="2">
    <source>
        <dbReference type="ARBA" id="ARBA00005582"/>
    </source>
</evidence>
<evidence type="ECO:0000313" key="7">
    <source>
        <dbReference type="EMBL" id="OZS78275.1"/>
    </source>
</evidence>
<proteinExistence type="inferred from homology"/>
<evidence type="ECO:0000256" key="3">
    <source>
        <dbReference type="ARBA" id="ARBA00022723"/>
    </source>
</evidence>
<evidence type="ECO:0000256" key="1">
    <source>
        <dbReference type="ARBA" id="ARBA00001946"/>
    </source>
</evidence>
<comment type="similarity">
    <text evidence="2">Belongs to the Nudix hydrolase family.</text>
</comment>
<sequence>MQRIVNLLVIKDGKVLLLKKPRRNWYVAPGGKTESGESVYEAGIREFSEETATTPCAPHLKGSYTIVIKRDGHVVSEWLLSTLVAHDFIGTPLEENHEGVLEWHPIEALHDLPMAEGDRMNLVFAATQPGIQYGTFVYTEDFELLEYRLQSSQEVHSS</sequence>
<reference evidence="7 8" key="1">
    <citation type="submission" date="2017-07" db="EMBL/GenBank/DDBJ databases">
        <title>Tetzosporium hominis gen.nov. sp.nov.</title>
        <authorList>
            <person name="Tetz G."/>
            <person name="Tetz V."/>
        </authorList>
    </citation>
    <scope>NUCLEOTIDE SEQUENCE [LARGE SCALE GENOMIC DNA]</scope>
    <source>
        <strain evidence="7 8">VT-49</strain>
    </source>
</reference>
<dbReference type="GO" id="GO:0046872">
    <property type="term" value="F:metal ion binding"/>
    <property type="evidence" value="ECO:0007669"/>
    <property type="project" value="UniProtKB-KW"/>
</dbReference>
<keyword evidence="8" id="KW-1185">Reference proteome</keyword>
<evidence type="ECO:0000259" key="6">
    <source>
        <dbReference type="PROSITE" id="PS51462"/>
    </source>
</evidence>
<dbReference type="PROSITE" id="PS51462">
    <property type="entry name" value="NUDIX"/>
    <property type="match status" value="1"/>
</dbReference>
<dbReference type="SUPFAM" id="SSF55811">
    <property type="entry name" value="Nudix"/>
    <property type="match status" value="1"/>
</dbReference>
<feature type="domain" description="Nudix hydrolase" evidence="6">
    <location>
        <begin position="1"/>
        <end position="126"/>
    </location>
</feature>
<evidence type="ECO:0000256" key="4">
    <source>
        <dbReference type="ARBA" id="ARBA00022801"/>
    </source>
</evidence>
<name>A0A264W3Y8_9BACL</name>